<gene>
    <name evidence="3" type="primary">mazG</name>
    <name evidence="4" type="ORF">P9867_003105</name>
    <name evidence="3" type="ORF">P9867_19060</name>
</gene>
<sequence length="278" mass="32262">MASFNVSILFETPPLKIMQELREKCPWDQEQTPMSLTKYAIEEAYEVEAAIRQGDINEIRNELGDLLLQVVFQSQMFSEQGAFNFQDVVEVISEKLVRRHPHVFQADQFNNLTPEQVSELWKQIKQQEKQGKPQSRLDEIKHGPALSQAQEIQKNVAKVGFDFETVEDAYTKLEEELDEFKEALKNQNSEEIQDEFGDCLFSLVNVGRKLGISSESSLLSTIHKFRSRFAFIEEQAIKQQRTLEDMTLSEMDELWNQAKRQLKSGEKPHAIQHEILEK</sequence>
<dbReference type="GO" id="GO:0006950">
    <property type="term" value="P:response to stress"/>
    <property type="evidence" value="ECO:0007669"/>
    <property type="project" value="UniProtKB-ARBA"/>
</dbReference>
<dbReference type="GO" id="GO:0047429">
    <property type="term" value="F:nucleoside triphosphate diphosphatase activity"/>
    <property type="evidence" value="ECO:0007669"/>
    <property type="project" value="UniProtKB-EC"/>
</dbReference>
<accession>A0AA90HUF0</accession>
<organism evidence="3">
    <name type="scientific">Acinetobacter baumannii</name>
    <dbReference type="NCBI Taxonomy" id="470"/>
    <lineage>
        <taxon>Bacteria</taxon>
        <taxon>Pseudomonadati</taxon>
        <taxon>Pseudomonadota</taxon>
        <taxon>Gammaproteobacteria</taxon>
        <taxon>Moraxellales</taxon>
        <taxon>Moraxellaceae</taxon>
        <taxon>Acinetobacter</taxon>
        <taxon>Acinetobacter calcoaceticus/baumannii complex</taxon>
    </lineage>
</organism>
<evidence type="ECO:0000313" key="5">
    <source>
        <dbReference type="Proteomes" id="UP001174156"/>
    </source>
</evidence>
<feature type="domain" description="NTP pyrophosphohydrolase MazG-like" evidence="2">
    <location>
        <begin position="31"/>
        <end position="104"/>
    </location>
</feature>
<evidence type="ECO:0000313" key="4">
    <source>
        <dbReference type="EMBL" id="MEC5495578.1"/>
    </source>
</evidence>
<protein>
    <submittedName>
        <fullName evidence="3">Nucleoside triphosphate pyrophosphohydrolase</fullName>
        <ecNumber evidence="3">3.6.1.9</ecNumber>
    </submittedName>
</protein>
<dbReference type="SUPFAM" id="SSF101386">
    <property type="entry name" value="all-alpha NTP pyrophosphatases"/>
    <property type="match status" value="2"/>
</dbReference>
<dbReference type="PANTHER" id="PTHR30522">
    <property type="entry name" value="NUCLEOSIDE TRIPHOSPHATE PYROPHOSPHOHYDROLASE"/>
    <property type="match status" value="1"/>
</dbReference>
<dbReference type="InterPro" id="IPR004518">
    <property type="entry name" value="MazG-like_dom"/>
</dbReference>
<evidence type="ECO:0000259" key="2">
    <source>
        <dbReference type="Pfam" id="PF03819"/>
    </source>
</evidence>
<dbReference type="EMBL" id="JARTMM020000001">
    <property type="protein sequence ID" value="MEC5495578.1"/>
    <property type="molecule type" value="Genomic_DNA"/>
</dbReference>
<dbReference type="GO" id="GO:0046076">
    <property type="term" value="P:dTTP catabolic process"/>
    <property type="evidence" value="ECO:0007669"/>
    <property type="project" value="TreeGrafter"/>
</dbReference>
<dbReference type="GO" id="GO:0046052">
    <property type="term" value="P:UTP catabolic process"/>
    <property type="evidence" value="ECO:0007669"/>
    <property type="project" value="TreeGrafter"/>
</dbReference>
<evidence type="ECO:0000256" key="1">
    <source>
        <dbReference type="SAM" id="Coils"/>
    </source>
</evidence>
<dbReference type="NCBIfam" id="NF007113">
    <property type="entry name" value="PRK09562.1"/>
    <property type="match status" value="1"/>
</dbReference>
<dbReference type="EMBL" id="JARTMM010000121">
    <property type="protein sequence ID" value="MDK4883672.1"/>
    <property type="molecule type" value="Genomic_DNA"/>
</dbReference>
<feature type="coiled-coil region" evidence="1">
    <location>
        <begin position="163"/>
        <end position="190"/>
    </location>
</feature>
<dbReference type="NCBIfam" id="TIGR00444">
    <property type="entry name" value="mazG"/>
    <property type="match status" value="1"/>
</dbReference>
<reference evidence="4" key="3">
    <citation type="submission" date="2024-01" db="EMBL/GenBank/DDBJ databases">
        <authorList>
            <person name="Macesic N."/>
        </authorList>
    </citation>
    <scope>NUCLEOTIDE SEQUENCE</scope>
    <source>
        <strain evidence="4">CPO519</strain>
    </source>
</reference>
<dbReference type="InterPro" id="IPR048015">
    <property type="entry name" value="NTP-PPase_MazG-like_N"/>
</dbReference>
<dbReference type="GO" id="GO:0006203">
    <property type="term" value="P:dGTP catabolic process"/>
    <property type="evidence" value="ECO:0007669"/>
    <property type="project" value="TreeGrafter"/>
</dbReference>
<dbReference type="Pfam" id="PF03819">
    <property type="entry name" value="MazG"/>
    <property type="match status" value="2"/>
</dbReference>
<dbReference type="Proteomes" id="UP001174156">
    <property type="component" value="Unassembled WGS sequence"/>
</dbReference>
<dbReference type="GO" id="GO:0046047">
    <property type="term" value="P:TTP catabolic process"/>
    <property type="evidence" value="ECO:0007669"/>
    <property type="project" value="TreeGrafter"/>
</dbReference>
<feature type="domain" description="NTP pyrophosphohydrolase MazG-like" evidence="2">
    <location>
        <begin position="169"/>
        <end position="228"/>
    </location>
</feature>
<dbReference type="FunFam" id="1.10.287.1080:FF:000001">
    <property type="entry name" value="Nucleoside triphosphate pyrophosphohydrolase"/>
    <property type="match status" value="1"/>
</dbReference>
<dbReference type="Gene3D" id="1.10.287.1080">
    <property type="entry name" value="MazG-like"/>
    <property type="match status" value="2"/>
</dbReference>
<keyword evidence="3" id="KW-0378">Hydrolase</keyword>
<keyword evidence="1" id="KW-0175">Coiled coil</keyword>
<dbReference type="InterPro" id="IPR011551">
    <property type="entry name" value="NTP_PyrPHydrolase_MazG"/>
</dbReference>
<dbReference type="CDD" id="cd11529">
    <property type="entry name" value="NTP-PPase_MazG_Cterm"/>
    <property type="match status" value="1"/>
</dbReference>
<dbReference type="AlphaFoldDB" id="A0AA90HUF0"/>
<name>A0AA90HUF0_ACIBA</name>
<dbReference type="CDD" id="cd11528">
    <property type="entry name" value="NTP-PPase_MazG_Nterm"/>
    <property type="match status" value="1"/>
</dbReference>
<dbReference type="EC" id="3.6.1.9" evidence="3"/>
<reference evidence="3" key="2">
    <citation type="submission" date="2023-01" db="EMBL/GenBank/DDBJ databases">
        <title>Genomic dissection of endemic carbapenem resistance: metallo-beta-lactamase gene dissemination through clonal, plasmid and integron transfer pathways.</title>
        <authorList>
            <person name="Macesic N."/>
        </authorList>
    </citation>
    <scope>NUCLEOTIDE SEQUENCE</scope>
    <source>
        <strain evidence="3">CPO519</strain>
    </source>
</reference>
<dbReference type="GO" id="GO:0046081">
    <property type="term" value="P:dUTP catabolic process"/>
    <property type="evidence" value="ECO:0007669"/>
    <property type="project" value="TreeGrafter"/>
</dbReference>
<comment type="caution">
    <text evidence="3">The sequence shown here is derived from an EMBL/GenBank/DDBJ whole genome shotgun (WGS) entry which is preliminary data.</text>
</comment>
<dbReference type="InterPro" id="IPR048011">
    <property type="entry name" value="NTP-PPase_MazG-like_C"/>
</dbReference>
<dbReference type="PANTHER" id="PTHR30522:SF0">
    <property type="entry name" value="NUCLEOSIDE TRIPHOSPHATE PYROPHOSPHOHYDROLASE"/>
    <property type="match status" value="1"/>
</dbReference>
<proteinExistence type="predicted"/>
<reference evidence="4 5" key="1">
    <citation type="journal article" date="2023" name="Nat. Commun.">
        <title>Genomic dissection of endemic carbapenem resistance reveals metallo-beta-lactamase dissemination through clonal, plasmid and integron transfer.</title>
        <authorList>
            <person name="Macesic N."/>
            <person name="Hawkey J."/>
            <person name="Vezina B."/>
            <person name="Wisniewski J.A."/>
            <person name="Cottingham H."/>
            <person name="Blakeway L.V."/>
            <person name="Harshegyi T."/>
            <person name="Pragastis K."/>
            <person name="Badoordeen G.Z."/>
            <person name="Dennison A."/>
            <person name="Spelman D.W."/>
            <person name="Jenney A.W.J."/>
            <person name="Peleg A.Y."/>
        </authorList>
    </citation>
    <scope>NUCLEOTIDE SEQUENCE [LARGE SCALE GENOMIC DNA]</scope>
    <source>
        <strain evidence="4 5">CPO519</strain>
    </source>
</reference>
<dbReference type="GO" id="GO:0046061">
    <property type="term" value="P:dATP catabolic process"/>
    <property type="evidence" value="ECO:0007669"/>
    <property type="project" value="TreeGrafter"/>
</dbReference>
<evidence type="ECO:0000313" key="3">
    <source>
        <dbReference type="EMBL" id="MDK4883672.1"/>
    </source>
</evidence>